<dbReference type="Proteomes" id="UP001345219">
    <property type="component" value="Chromosome 12"/>
</dbReference>
<dbReference type="EMBL" id="JAXIOK010000019">
    <property type="protein sequence ID" value="KAK4748749.1"/>
    <property type="molecule type" value="Genomic_DNA"/>
</dbReference>
<evidence type="ECO:0000313" key="2">
    <source>
        <dbReference type="Proteomes" id="UP001345219"/>
    </source>
</evidence>
<dbReference type="InterPro" id="IPR032675">
    <property type="entry name" value="LRR_dom_sf"/>
</dbReference>
<proteinExistence type="predicted"/>
<accession>A0AAN7JKX2</accession>
<dbReference type="AlphaFoldDB" id="A0AAN7JKX2"/>
<sequence>MRCYMWDDNERMILEGIKYKDLEELWRNRSNVEEEEVVVTQMGSLTLLPLSAVPLHMLTSLILNRSDDTEELPLELFRSLSRLRSLEIAHFPRMKSLSVLAILQKVHVRIRDCRMLCYMCDDNKSLILSGMKYKDLELWRRNVEEESSSISTTQMVSLTFVPLSSVPLHMLTSLSLVNLKDKEELPSELFRSLSRLQSFWMSYCHRLKSLCGWWILRYLRSLVSLEIRYCKELDLSSIHQEKDNKAIQGIPNSQTKMKDLILIDLLITIMKTVVAPKDKKY</sequence>
<organism evidence="1 2">
    <name type="scientific">Trapa incisa</name>
    <dbReference type="NCBI Taxonomy" id="236973"/>
    <lineage>
        <taxon>Eukaryota</taxon>
        <taxon>Viridiplantae</taxon>
        <taxon>Streptophyta</taxon>
        <taxon>Embryophyta</taxon>
        <taxon>Tracheophyta</taxon>
        <taxon>Spermatophyta</taxon>
        <taxon>Magnoliopsida</taxon>
        <taxon>eudicotyledons</taxon>
        <taxon>Gunneridae</taxon>
        <taxon>Pentapetalae</taxon>
        <taxon>rosids</taxon>
        <taxon>malvids</taxon>
        <taxon>Myrtales</taxon>
        <taxon>Lythraceae</taxon>
        <taxon>Trapa</taxon>
    </lineage>
</organism>
<comment type="caution">
    <text evidence="1">The sequence shown here is derived from an EMBL/GenBank/DDBJ whole genome shotgun (WGS) entry which is preliminary data.</text>
</comment>
<name>A0AAN7JKX2_9MYRT</name>
<reference evidence="1 2" key="1">
    <citation type="journal article" date="2023" name="Hortic Res">
        <title>Pangenome of water caltrop reveals structural variations and asymmetric subgenome divergence after allopolyploidization.</title>
        <authorList>
            <person name="Zhang X."/>
            <person name="Chen Y."/>
            <person name="Wang L."/>
            <person name="Yuan Y."/>
            <person name="Fang M."/>
            <person name="Shi L."/>
            <person name="Lu R."/>
            <person name="Comes H.P."/>
            <person name="Ma Y."/>
            <person name="Chen Y."/>
            <person name="Huang G."/>
            <person name="Zhou Y."/>
            <person name="Zheng Z."/>
            <person name="Qiu Y."/>
        </authorList>
    </citation>
    <scope>NUCLEOTIDE SEQUENCE [LARGE SCALE GENOMIC DNA]</scope>
    <source>
        <tissue evidence="1">Roots</tissue>
    </source>
</reference>
<keyword evidence="2" id="KW-1185">Reference proteome</keyword>
<gene>
    <name evidence="1" type="ORF">SAY87_015335</name>
</gene>
<dbReference type="Gene3D" id="3.80.10.10">
    <property type="entry name" value="Ribonuclease Inhibitor"/>
    <property type="match status" value="1"/>
</dbReference>
<evidence type="ECO:0000313" key="1">
    <source>
        <dbReference type="EMBL" id="KAK4748749.1"/>
    </source>
</evidence>
<dbReference type="SUPFAM" id="SSF52047">
    <property type="entry name" value="RNI-like"/>
    <property type="match status" value="1"/>
</dbReference>
<protein>
    <submittedName>
        <fullName evidence="1">Uncharacterized protein</fullName>
    </submittedName>
</protein>